<comment type="caution">
    <text evidence="2">The sequence shown here is derived from an EMBL/GenBank/DDBJ whole genome shotgun (WGS) entry which is preliminary data.</text>
</comment>
<dbReference type="OrthoDB" id="2646397at2"/>
<protein>
    <submittedName>
        <fullName evidence="2">Uncharacterized protein</fullName>
    </submittedName>
</protein>
<organism evidence="2 3">
    <name type="scientific">Paenibacillus sacheonensis</name>
    <dbReference type="NCBI Taxonomy" id="742054"/>
    <lineage>
        <taxon>Bacteria</taxon>
        <taxon>Bacillati</taxon>
        <taxon>Bacillota</taxon>
        <taxon>Bacilli</taxon>
        <taxon>Bacillales</taxon>
        <taxon>Paenibacillaceae</taxon>
        <taxon>Paenibacillus</taxon>
    </lineage>
</organism>
<dbReference type="AlphaFoldDB" id="A0A7X4YL43"/>
<dbReference type="EMBL" id="JAAAMU010000002">
    <property type="protein sequence ID" value="NBC68366.1"/>
    <property type="molecule type" value="Genomic_DNA"/>
</dbReference>
<evidence type="ECO:0000313" key="2">
    <source>
        <dbReference type="EMBL" id="NBC68366.1"/>
    </source>
</evidence>
<feature type="transmembrane region" description="Helical" evidence="1">
    <location>
        <begin position="29"/>
        <end position="49"/>
    </location>
</feature>
<sequence length="74" mass="8572">MIAVTIAFVLIAYHESRYLRSHRRSKRTVRLVLGFLTFLWLLASTVVLLHGRFSLGVAVTDLFKPLQQLLFIEE</sequence>
<keyword evidence="1" id="KW-1133">Transmembrane helix</keyword>
<evidence type="ECO:0000313" key="3">
    <source>
        <dbReference type="Proteomes" id="UP000558113"/>
    </source>
</evidence>
<keyword evidence="1" id="KW-0472">Membrane</keyword>
<evidence type="ECO:0000256" key="1">
    <source>
        <dbReference type="SAM" id="Phobius"/>
    </source>
</evidence>
<keyword evidence="1" id="KW-0812">Transmembrane</keyword>
<keyword evidence="3" id="KW-1185">Reference proteome</keyword>
<dbReference type="RefSeq" id="WP_161695078.1">
    <property type="nucleotide sequence ID" value="NZ_JAAAMU010000002.1"/>
</dbReference>
<dbReference type="Proteomes" id="UP000558113">
    <property type="component" value="Unassembled WGS sequence"/>
</dbReference>
<name>A0A7X4YL43_9BACL</name>
<reference evidence="2 3" key="1">
    <citation type="submission" date="2020-01" db="EMBL/GenBank/DDBJ databases">
        <title>Paenibacillus soybeanensis sp. nov. isolated from the nodules of soybean (Glycine max(L.) Merr).</title>
        <authorList>
            <person name="Wang H."/>
        </authorList>
    </citation>
    <scope>NUCLEOTIDE SEQUENCE [LARGE SCALE GENOMIC DNA]</scope>
    <source>
        <strain evidence="2 3">DSM 23054</strain>
    </source>
</reference>
<gene>
    <name evidence="2" type="ORF">GT003_05060</name>
</gene>
<accession>A0A7X4YL43</accession>
<proteinExistence type="predicted"/>